<evidence type="ECO:0000313" key="2">
    <source>
        <dbReference type="EMBL" id="KAF2231677.1"/>
    </source>
</evidence>
<evidence type="ECO:0000256" key="1">
    <source>
        <dbReference type="SAM" id="Phobius"/>
    </source>
</evidence>
<reference evidence="2" key="1">
    <citation type="journal article" date="2020" name="Stud. Mycol.">
        <title>101 Dothideomycetes genomes: a test case for predicting lifestyles and emergence of pathogens.</title>
        <authorList>
            <person name="Haridas S."/>
            <person name="Albert R."/>
            <person name="Binder M."/>
            <person name="Bloem J."/>
            <person name="Labutti K."/>
            <person name="Salamov A."/>
            <person name="Andreopoulos B."/>
            <person name="Baker S."/>
            <person name="Barry K."/>
            <person name="Bills G."/>
            <person name="Bluhm B."/>
            <person name="Cannon C."/>
            <person name="Castanera R."/>
            <person name="Culley D."/>
            <person name="Daum C."/>
            <person name="Ezra D."/>
            <person name="Gonzalez J."/>
            <person name="Henrissat B."/>
            <person name="Kuo A."/>
            <person name="Liang C."/>
            <person name="Lipzen A."/>
            <person name="Lutzoni F."/>
            <person name="Magnuson J."/>
            <person name="Mondo S."/>
            <person name="Nolan M."/>
            <person name="Ohm R."/>
            <person name="Pangilinan J."/>
            <person name="Park H.-J."/>
            <person name="Ramirez L."/>
            <person name="Alfaro M."/>
            <person name="Sun H."/>
            <person name="Tritt A."/>
            <person name="Yoshinaga Y."/>
            <person name="Zwiers L.-H."/>
            <person name="Turgeon B."/>
            <person name="Goodwin S."/>
            <person name="Spatafora J."/>
            <person name="Crous P."/>
            <person name="Grigoriev I."/>
        </authorList>
    </citation>
    <scope>NUCLEOTIDE SEQUENCE</scope>
    <source>
        <strain evidence="2">Tuck. ex Michener</strain>
    </source>
</reference>
<proteinExistence type="predicted"/>
<evidence type="ECO:0000313" key="3">
    <source>
        <dbReference type="Proteomes" id="UP000800092"/>
    </source>
</evidence>
<dbReference type="EMBL" id="ML991824">
    <property type="protein sequence ID" value="KAF2231677.1"/>
    <property type="molecule type" value="Genomic_DNA"/>
</dbReference>
<organism evidence="2 3">
    <name type="scientific">Viridothelium virens</name>
    <name type="common">Speckled blister lichen</name>
    <name type="synonym">Trypethelium virens</name>
    <dbReference type="NCBI Taxonomy" id="1048519"/>
    <lineage>
        <taxon>Eukaryota</taxon>
        <taxon>Fungi</taxon>
        <taxon>Dikarya</taxon>
        <taxon>Ascomycota</taxon>
        <taxon>Pezizomycotina</taxon>
        <taxon>Dothideomycetes</taxon>
        <taxon>Dothideomycetes incertae sedis</taxon>
        <taxon>Trypetheliales</taxon>
        <taxon>Trypetheliaceae</taxon>
        <taxon>Viridothelium</taxon>
    </lineage>
</organism>
<sequence length="123" mass="13456">MTWHDEFCVAGRAPSLAVGLVHMMSIGAIQLLDCIILSTRLSSIDSSMKAGMQSLQYLIPKSAALSKDKASRTDPGHLKDNKLGHRMDLVWNVGSSFNYLHGVSNLSSTVEKIKAKAIEDNRK</sequence>
<dbReference type="Proteomes" id="UP000800092">
    <property type="component" value="Unassembled WGS sequence"/>
</dbReference>
<dbReference type="AlphaFoldDB" id="A0A6A6H1C0"/>
<keyword evidence="1" id="KW-0812">Transmembrane</keyword>
<keyword evidence="1" id="KW-1133">Transmembrane helix</keyword>
<accession>A0A6A6H1C0</accession>
<gene>
    <name evidence="2" type="ORF">EV356DRAFT_535351</name>
</gene>
<feature type="transmembrane region" description="Helical" evidence="1">
    <location>
        <begin position="20"/>
        <end position="39"/>
    </location>
</feature>
<keyword evidence="1" id="KW-0472">Membrane</keyword>
<protein>
    <submittedName>
        <fullName evidence="2">Uncharacterized protein</fullName>
    </submittedName>
</protein>
<keyword evidence="3" id="KW-1185">Reference proteome</keyword>
<name>A0A6A6H1C0_VIRVR</name>